<name>A0ABD3NAW8_9STRA</name>
<dbReference type="PANTHER" id="PTHR10625">
    <property type="entry name" value="HISTONE DEACETYLASE HDAC1-RELATED"/>
    <property type="match status" value="1"/>
</dbReference>
<dbReference type="PRINTS" id="PR01270">
    <property type="entry name" value="HDASUPER"/>
</dbReference>
<feature type="domain" description="Histone deacetylase" evidence="2">
    <location>
        <begin position="232"/>
        <end position="487"/>
    </location>
</feature>
<proteinExistence type="predicted"/>
<evidence type="ECO:0000313" key="4">
    <source>
        <dbReference type="Proteomes" id="UP001530400"/>
    </source>
</evidence>
<dbReference type="SUPFAM" id="SSF52768">
    <property type="entry name" value="Arginase/deacetylase"/>
    <property type="match status" value="1"/>
</dbReference>
<dbReference type="Gene3D" id="3.40.800.20">
    <property type="entry name" value="Histone deacetylase domain"/>
    <property type="match status" value="2"/>
</dbReference>
<dbReference type="InterPro" id="IPR000286">
    <property type="entry name" value="HDACs"/>
</dbReference>
<dbReference type="Proteomes" id="UP001530400">
    <property type="component" value="Unassembled WGS sequence"/>
</dbReference>
<dbReference type="InterPro" id="IPR023801">
    <property type="entry name" value="His_deacetylse_dom"/>
</dbReference>
<dbReference type="Pfam" id="PF00850">
    <property type="entry name" value="Hist_deacetyl"/>
    <property type="match status" value="1"/>
</dbReference>
<feature type="compositionally biased region" description="Basic residues" evidence="1">
    <location>
        <begin position="810"/>
        <end position="829"/>
    </location>
</feature>
<sequence>MTIAVNEDPASSCGTVGQAMPREADINADTVLTCPDSKALEDVDDAGKFATEGIIAKEETDFQSNVDDIIQPRSNISSSKKSVAFASTKWVREFDVDASTNYPEEEMDVDFGGVSKLRARKVPKLTNNRIHAQRTSVSNLLGLSDAAAIKFKHEPETKSIFVDEPVQSTFDDRTSQKTPIEVALLHSHSHTQIIHKAMQYIHRDRDVLLESLLKWCGIFHGASKGGALSSFLSIVPPKMGTRALLEEYHDCDYLDMLQFPLQLNEQHKNCGDDCNIDNENDLQKKLTRYGLEDDCPLPTTKQSHTLLWNYCLAVTGASRDAASLLVNQEADVSIHWGGGRHHAHKNRAGGFCYVNDIVLAIRTLLNGTNPSNGTKLVRRVLYIDLDIHHPDGVQSAFHDNDEVLTTSFHRHAAGFFPGSSGSIGEKGQSGSRGLGYNLNLPLPAGIGDTAFLYMYQKLLFGLVNVYEPHVIVLCVGADGLAGDALVNGGTSDTMFGTGDSDSDDFSYYTRSESYDMSSTTSEGWSLSPEGLAECVRIAAALCAGSNEESIRAIGSGKNESGVRDGSIHATSANSNKHIDGTRHSAVKQDDAHGIPSPSANPDNEAKSTTNALMKQEETPCRISDAHGIPSSSANSDSEAKSTTNVSIKQEETPCQATSSTSIALKSKGKRRKLMILGGGGYSPSQVSRTWLLCTAAACEGARPGMFWHELPKDIPNHCYFPRYGPTFELVSDVKREEFSEFYSSSSRDQIDQVNAELSSDDRDMLKKGVKAIDLTCLYIERQRKKAKTASSNFSFESAPRLEDELWSNHVPRKSKGSQTIRRGRRKKLKQSPSDT</sequence>
<evidence type="ECO:0000256" key="1">
    <source>
        <dbReference type="SAM" id="MobiDB-lite"/>
    </source>
</evidence>
<dbReference type="EMBL" id="JALLPJ020001246">
    <property type="protein sequence ID" value="KAL3773131.1"/>
    <property type="molecule type" value="Genomic_DNA"/>
</dbReference>
<feature type="compositionally biased region" description="Polar residues" evidence="1">
    <location>
        <begin position="597"/>
        <end position="608"/>
    </location>
</feature>
<dbReference type="InterPro" id="IPR023696">
    <property type="entry name" value="Ureohydrolase_dom_sf"/>
</dbReference>
<evidence type="ECO:0000259" key="2">
    <source>
        <dbReference type="Pfam" id="PF00850"/>
    </source>
</evidence>
<dbReference type="InterPro" id="IPR037138">
    <property type="entry name" value="His_deacetylse_dom_sf"/>
</dbReference>
<feature type="region of interest" description="Disordered" evidence="1">
    <location>
        <begin position="806"/>
        <end position="835"/>
    </location>
</feature>
<feature type="region of interest" description="Disordered" evidence="1">
    <location>
        <begin position="622"/>
        <end position="663"/>
    </location>
</feature>
<comment type="caution">
    <text evidence="3">The sequence shown here is derived from an EMBL/GenBank/DDBJ whole genome shotgun (WGS) entry which is preliminary data.</text>
</comment>
<reference evidence="3 4" key="1">
    <citation type="submission" date="2024-10" db="EMBL/GenBank/DDBJ databases">
        <title>Updated reference genomes for cyclostephanoid diatoms.</title>
        <authorList>
            <person name="Roberts W.R."/>
            <person name="Alverson A.J."/>
        </authorList>
    </citation>
    <scope>NUCLEOTIDE SEQUENCE [LARGE SCALE GENOMIC DNA]</scope>
    <source>
        <strain evidence="3 4">AJA010-31</strain>
    </source>
</reference>
<dbReference type="PANTHER" id="PTHR10625:SF10">
    <property type="entry name" value="HISTONE DEACETYLASE HDAC1"/>
    <property type="match status" value="1"/>
</dbReference>
<protein>
    <recommendedName>
        <fullName evidence="2">Histone deacetylase domain-containing protein</fullName>
    </recommendedName>
</protein>
<feature type="compositionally biased region" description="Basic and acidic residues" evidence="1">
    <location>
        <begin position="576"/>
        <end position="592"/>
    </location>
</feature>
<gene>
    <name evidence="3" type="ORF">ACHAWO_011799</name>
</gene>
<accession>A0ABD3NAW8</accession>
<feature type="compositionally biased region" description="Polar residues" evidence="1">
    <location>
        <begin position="642"/>
        <end position="663"/>
    </location>
</feature>
<feature type="region of interest" description="Disordered" evidence="1">
    <location>
        <begin position="555"/>
        <end position="608"/>
    </location>
</feature>
<dbReference type="AlphaFoldDB" id="A0ABD3NAW8"/>
<keyword evidence="4" id="KW-1185">Reference proteome</keyword>
<evidence type="ECO:0000313" key="3">
    <source>
        <dbReference type="EMBL" id="KAL3773131.1"/>
    </source>
</evidence>
<organism evidence="3 4">
    <name type="scientific">Cyclotella atomus</name>
    <dbReference type="NCBI Taxonomy" id="382360"/>
    <lineage>
        <taxon>Eukaryota</taxon>
        <taxon>Sar</taxon>
        <taxon>Stramenopiles</taxon>
        <taxon>Ochrophyta</taxon>
        <taxon>Bacillariophyta</taxon>
        <taxon>Coscinodiscophyceae</taxon>
        <taxon>Thalassiosirophycidae</taxon>
        <taxon>Stephanodiscales</taxon>
        <taxon>Stephanodiscaceae</taxon>
        <taxon>Cyclotella</taxon>
    </lineage>
</organism>